<feature type="region of interest" description="Disordered" evidence="1">
    <location>
        <begin position="1"/>
        <end position="216"/>
    </location>
</feature>
<evidence type="ECO:0000256" key="1">
    <source>
        <dbReference type="SAM" id="MobiDB-lite"/>
    </source>
</evidence>
<accession>A0AAE0N9L3</accession>
<feature type="compositionally biased region" description="Low complexity" evidence="1">
    <location>
        <begin position="343"/>
        <end position="354"/>
    </location>
</feature>
<evidence type="ECO:0000259" key="2">
    <source>
        <dbReference type="Pfam" id="PF09791"/>
    </source>
</evidence>
<protein>
    <submittedName>
        <fullName evidence="3">Oxidoreductase-like protein</fullName>
    </submittedName>
</protein>
<dbReference type="GO" id="GO:0005739">
    <property type="term" value="C:mitochondrion"/>
    <property type="evidence" value="ECO:0007669"/>
    <property type="project" value="TreeGrafter"/>
</dbReference>
<feature type="compositionally biased region" description="Low complexity" evidence="1">
    <location>
        <begin position="103"/>
        <end position="123"/>
    </location>
</feature>
<feature type="compositionally biased region" description="Low complexity" evidence="1">
    <location>
        <begin position="146"/>
        <end position="179"/>
    </location>
</feature>
<dbReference type="PANTHER" id="PTHR21193:SF3">
    <property type="entry name" value="OXIDOREDUCTASE-LIKE DOMAIN-CONTAINING PROTEIN 1"/>
    <property type="match status" value="1"/>
</dbReference>
<reference evidence="3" key="1">
    <citation type="journal article" date="2023" name="Mol. Phylogenet. Evol.">
        <title>Genome-scale phylogeny and comparative genomics of the fungal order Sordariales.</title>
        <authorList>
            <person name="Hensen N."/>
            <person name="Bonometti L."/>
            <person name="Westerberg I."/>
            <person name="Brannstrom I.O."/>
            <person name="Guillou S."/>
            <person name="Cros-Aarteil S."/>
            <person name="Calhoun S."/>
            <person name="Haridas S."/>
            <person name="Kuo A."/>
            <person name="Mondo S."/>
            <person name="Pangilinan J."/>
            <person name="Riley R."/>
            <person name="LaButti K."/>
            <person name="Andreopoulos B."/>
            <person name="Lipzen A."/>
            <person name="Chen C."/>
            <person name="Yan M."/>
            <person name="Daum C."/>
            <person name="Ng V."/>
            <person name="Clum A."/>
            <person name="Steindorff A."/>
            <person name="Ohm R.A."/>
            <person name="Martin F."/>
            <person name="Silar P."/>
            <person name="Natvig D.O."/>
            <person name="Lalanne C."/>
            <person name="Gautier V."/>
            <person name="Ament-Velasquez S.L."/>
            <person name="Kruys A."/>
            <person name="Hutchinson M.I."/>
            <person name="Powell A.J."/>
            <person name="Barry K."/>
            <person name="Miller A.N."/>
            <person name="Grigoriev I.V."/>
            <person name="Debuchy R."/>
            <person name="Gladieux P."/>
            <person name="Hiltunen Thoren M."/>
            <person name="Johannesson H."/>
        </authorList>
    </citation>
    <scope>NUCLEOTIDE SEQUENCE</scope>
    <source>
        <strain evidence="3">CBS 958.72</strain>
    </source>
</reference>
<feature type="region of interest" description="Disordered" evidence="1">
    <location>
        <begin position="317"/>
        <end position="354"/>
    </location>
</feature>
<evidence type="ECO:0000313" key="4">
    <source>
        <dbReference type="Proteomes" id="UP001287356"/>
    </source>
</evidence>
<name>A0AAE0N9L3_9PEZI</name>
<comment type="caution">
    <text evidence="3">The sequence shown here is derived from an EMBL/GenBank/DDBJ whole genome shotgun (WGS) entry which is preliminary data.</text>
</comment>
<dbReference type="InterPro" id="IPR019180">
    <property type="entry name" value="Oxidoreductase-like_N"/>
</dbReference>
<keyword evidence="4" id="KW-1185">Reference proteome</keyword>
<dbReference type="EMBL" id="JAULSN010000003">
    <property type="protein sequence ID" value="KAK3375836.1"/>
    <property type="molecule type" value="Genomic_DNA"/>
</dbReference>
<reference evidence="3" key="2">
    <citation type="submission" date="2023-06" db="EMBL/GenBank/DDBJ databases">
        <authorList>
            <consortium name="Lawrence Berkeley National Laboratory"/>
            <person name="Haridas S."/>
            <person name="Hensen N."/>
            <person name="Bonometti L."/>
            <person name="Westerberg I."/>
            <person name="Brannstrom I.O."/>
            <person name="Guillou S."/>
            <person name="Cros-Aarteil S."/>
            <person name="Calhoun S."/>
            <person name="Kuo A."/>
            <person name="Mondo S."/>
            <person name="Pangilinan J."/>
            <person name="Riley R."/>
            <person name="Labutti K."/>
            <person name="Andreopoulos B."/>
            <person name="Lipzen A."/>
            <person name="Chen C."/>
            <person name="Yanf M."/>
            <person name="Daum C."/>
            <person name="Ng V."/>
            <person name="Clum A."/>
            <person name="Steindorff A."/>
            <person name="Ohm R."/>
            <person name="Martin F."/>
            <person name="Silar P."/>
            <person name="Natvig D."/>
            <person name="Lalanne C."/>
            <person name="Gautier V."/>
            <person name="Ament-Velasquez S.L."/>
            <person name="Kruys A."/>
            <person name="Hutchinson M.I."/>
            <person name="Powell A.J."/>
            <person name="Barry K."/>
            <person name="Miller A.N."/>
            <person name="Grigoriev I.V."/>
            <person name="Debuchy R."/>
            <person name="Gladieux P."/>
            <person name="Thoren M.H."/>
            <person name="Johannesson H."/>
        </authorList>
    </citation>
    <scope>NUCLEOTIDE SEQUENCE</scope>
    <source>
        <strain evidence="3">CBS 958.72</strain>
    </source>
</reference>
<gene>
    <name evidence="3" type="ORF">B0T24DRAFT_617129</name>
</gene>
<dbReference type="InterPro" id="IPR039251">
    <property type="entry name" value="OXLD1"/>
</dbReference>
<evidence type="ECO:0000313" key="3">
    <source>
        <dbReference type="EMBL" id="KAK3375836.1"/>
    </source>
</evidence>
<dbReference type="PANTHER" id="PTHR21193">
    <property type="entry name" value="OXIDOREDUCTASE-LIKE DOMAIN-CONTAINING PROTEIN 1"/>
    <property type="match status" value="1"/>
</dbReference>
<feature type="domain" description="Oxidoreductase-like" evidence="2">
    <location>
        <begin position="246"/>
        <end position="289"/>
    </location>
</feature>
<proteinExistence type="predicted"/>
<feature type="compositionally biased region" description="Basic and acidic residues" evidence="1">
    <location>
        <begin position="201"/>
        <end position="216"/>
    </location>
</feature>
<organism evidence="3 4">
    <name type="scientific">Lasiosphaeria ovina</name>
    <dbReference type="NCBI Taxonomy" id="92902"/>
    <lineage>
        <taxon>Eukaryota</taxon>
        <taxon>Fungi</taxon>
        <taxon>Dikarya</taxon>
        <taxon>Ascomycota</taxon>
        <taxon>Pezizomycotina</taxon>
        <taxon>Sordariomycetes</taxon>
        <taxon>Sordariomycetidae</taxon>
        <taxon>Sordariales</taxon>
        <taxon>Lasiosphaeriaceae</taxon>
        <taxon>Lasiosphaeria</taxon>
    </lineage>
</organism>
<sequence length="399" mass="41570">MRTSLFGARPTRGLVGAGRAAILGNQQAPRRAFASPPIKATSPPSPIEPSQEQAHPIGPFYESILRTPQPIPEKKPEVPPITSKRSDAAAPARAPAPAPAPAPTLKSTPASAPAHEEPAAAPARRGRKPKEAKDDSTSTNKAKSVAPDSAPPSSSSTSTAPSLPSLSTSSFSPSSSSLPPSAPPAARPEEPIQIQTLPDQKNQEQERGSNDTDVQARARVVFGSSLAGPAERAERLAAIRSRSRLVAGVLVPPRPEEPDNCCMSGCVNCVWDRYRDEMEEWAAAHAEAERRLRAQEAGGTAVGAAAASMAAAQGLGQQQLGGGGSAMSMDDDGGGSVANWDVGSSSLPSSAGGVSAASATRDLIWDEDMYKHVPVGIREFMKQEKRLKEKHMREGTVGG</sequence>
<dbReference type="Pfam" id="PF09791">
    <property type="entry name" value="Oxidored-like"/>
    <property type="match status" value="1"/>
</dbReference>
<dbReference type="AlphaFoldDB" id="A0AAE0N9L3"/>
<dbReference type="Proteomes" id="UP001287356">
    <property type="component" value="Unassembled WGS sequence"/>
</dbReference>